<proteinExistence type="predicted"/>
<dbReference type="Proteomes" id="UP000181976">
    <property type="component" value="Unassembled WGS sequence"/>
</dbReference>
<organism evidence="1 2">
    <name type="scientific">Thermophagus xiamenensis</name>
    <dbReference type="NCBI Taxonomy" id="385682"/>
    <lineage>
        <taxon>Bacteria</taxon>
        <taxon>Pseudomonadati</taxon>
        <taxon>Bacteroidota</taxon>
        <taxon>Bacteroidia</taxon>
        <taxon>Marinilabiliales</taxon>
        <taxon>Marinilabiliaceae</taxon>
        <taxon>Thermophagus</taxon>
    </lineage>
</organism>
<dbReference type="AlphaFoldDB" id="A0A1I1XQA4"/>
<name>A0A1I1XQA4_9BACT</name>
<gene>
    <name evidence="1" type="ORF">SAMN05444380_10678</name>
</gene>
<reference evidence="1 2" key="1">
    <citation type="submission" date="2016-10" db="EMBL/GenBank/DDBJ databases">
        <authorList>
            <person name="de Groot N.N."/>
        </authorList>
    </citation>
    <scope>NUCLEOTIDE SEQUENCE [LARGE SCALE GENOMIC DNA]</scope>
    <source>
        <strain evidence="1 2">DSM 19012</strain>
    </source>
</reference>
<dbReference type="EMBL" id="FONA01000006">
    <property type="protein sequence ID" value="SFE07923.1"/>
    <property type="molecule type" value="Genomic_DNA"/>
</dbReference>
<dbReference type="InParanoid" id="A0A1I1XQA4"/>
<protein>
    <submittedName>
        <fullName evidence="1">Uncharacterized protein</fullName>
    </submittedName>
</protein>
<evidence type="ECO:0000313" key="1">
    <source>
        <dbReference type="EMBL" id="SFE07923.1"/>
    </source>
</evidence>
<keyword evidence="2" id="KW-1185">Reference proteome</keyword>
<accession>A0A1I1XQA4</accession>
<sequence>MIYNVVRKKYCVSGLRFGFDFQFSGFQFSVSVFRLPVSDPCIPASGFNHLTFEQPAGQGATDSSGDPLSLRDSLNNFLFDEGSHQL</sequence>
<evidence type="ECO:0000313" key="2">
    <source>
        <dbReference type="Proteomes" id="UP000181976"/>
    </source>
</evidence>